<protein>
    <submittedName>
        <fullName evidence="4">Transcriptional regulator, TetR family</fullName>
    </submittedName>
</protein>
<keyword evidence="5" id="KW-1185">Reference proteome</keyword>
<name>A0A2P2DZQ6_9LEPT</name>
<evidence type="ECO:0000256" key="2">
    <source>
        <dbReference type="PROSITE-ProRule" id="PRU00335"/>
    </source>
</evidence>
<reference evidence="4 5" key="1">
    <citation type="submission" date="2018-02" db="EMBL/GenBank/DDBJ databases">
        <title>Novel Leptospira species isolated from soil and water in Japan.</title>
        <authorList>
            <person name="Nakao R."/>
            <person name="Masuzawa T."/>
        </authorList>
    </citation>
    <scope>NUCLEOTIDE SEQUENCE [LARGE SCALE GENOMIC DNA]</scope>
    <source>
        <strain evidence="4 5">YH101</strain>
    </source>
</reference>
<dbReference type="Pfam" id="PF00440">
    <property type="entry name" value="TetR_N"/>
    <property type="match status" value="1"/>
</dbReference>
<feature type="domain" description="HTH tetR-type" evidence="3">
    <location>
        <begin position="2"/>
        <end position="62"/>
    </location>
</feature>
<dbReference type="PROSITE" id="PS50977">
    <property type="entry name" value="HTH_TETR_2"/>
    <property type="match status" value="1"/>
</dbReference>
<dbReference type="EMBL" id="BFBB01000003">
    <property type="protein sequence ID" value="GBF50118.1"/>
    <property type="molecule type" value="Genomic_DNA"/>
</dbReference>
<organism evidence="4 5">
    <name type="scientific">Leptospira ryugenii</name>
    <dbReference type="NCBI Taxonomy" id="1917863"/>
    <lineage>
        <taxon>Bacteria</taxon>
        <taxon>Pseudomonadati</taxon>
        <taxon>Spirochaetota</taxon>
        <taxon>Spirochaetia</taxon>
        <taxon>Leptospirales</taxon>
        <taxon>Leptospiraceae</taxon>
        <taxon>Leptospira</taxon>
    </lineage>
</organism>
<evidence type="ECO:0000313" key="4">
    <source>
        <dbReference type="EMBL" id="GBF50118.1"/>
    </source>
</evidence>
<comment type="caution">
    <text evidence="4">The sequence shown here is derived from an EMBL/GenBank/DDBJ whole genome shotgun (WGS) entry which is preliminary data.</text>
</comment>
<dbReference type="InterPro" id="IPR001647">
    <property type="entry name" value="HTH_TetR"/>
</dbReference>
<sequence>MKETSLAWLAAAYKIFALEGKSGLKIERLARLVGLSKSSFYHHFVDFDFFFEMLLAYHEERILQLLEAEKMCERLVPDFIDLCLERKDDLFFHQKVRTLRSDTKIDSLLKRMDTQVMHVFLSIWSKEIKGKWSLDQLQSLYPLASEYFFSNLTEDSFQKESLSELFQKLLSLSDQFT</sequence>
<evidence type="ECO:0000256" key="1">
    <source>
        <dbReference type="ARBA" id="ARBA00023125"/>
    </source>
</evidence>
<evidence type="ECO:0000313" key="5">
    <source>
        <dbReference type="Proteomes" id="UP000245133"/>
    </source>
</evidence>
<dbReference type="Proteomes" id="UP000245133">
    <property type="component" value="Unassembled WGS sequence"/>
</dbReference>
<dbReference type="InterPro" id="IPR009057">
    <property type="entry name" value="Homeodomain-like_sf"/>
</dbReference>
<accession>A0A2P2DZQ6</accession>
<dbReference type="SUPFAM" id="SSF46689">
    <property type="entry name" value="Homeodomain-like"/>
    <property type="match status" value="1"/>
</dbReference>
<dbReference type="Gene3D" id="1.10.357.10">
    <property type="entry name" value="Tetracycline Repressor, domain 2"/>
    <property type="match status" value="1"/>
</dbReference>
<dbReference type="OrthoDB" id="331087at2"/>
<dbReference type="AlphaFoldDB" id="A0A2P2DZQ6"/>
<dbReference type="GO" id="GO:0003677">
    <property type="term" value="F:DNA binding"/>
    <property type="evidence" value="ECO:0007669"/>
    <property type="project" value="UniProtKB-UniRule"/>
</dbReference>
<proteinExistence type="predicted"/>
<evidence type="ECO:0000259" key="3">
    <source>
        <dbReference type="PROSITE" id="PS50977"/>
    </source>
</evidence>
<feature type="DNA-binding region" description="H-T-H motif" evidence="2">
    <location>
        <begin position="25"/>
        <end position="44"/>
    </location>
</feature>
<dbReference type="RefSeq" id="WP_108975591.1">
    <property type="nucleotide sequence ID" value="NZ_BFBB01000003.1"/>
</dbReference>
<keyword evidence="1 2" id="KW-0238">DNA-binding</keyword>
<gene>
    <name evidence="4" type="ORF">LPTSP4_16420</name>
</gene>